<dbReference type="Proteomes" id="UP001419268">
    <property type="component" value="Unassembled WGS sequence"/>
</dbReference>
<feature type="compositionally biased region" description="Basic and acidic residues" evidence="1">
    <location>
        <begin position="1"/>
        <end position="10"/>
    </location>
</feature>
<proteinExistence type="predicted"/>
<evidence type="ECO:0000313" key="3">
    <source>
        <dbReference type="Proteomes" id="UP001419268"/>
    </source>
</evidence>
<accession>A0AAP0KUV7</accession>
<keyword evidence="3" id="KW-1185">Reference proteome</keyword>
<comment type="caution">
    <text evidence="2">The sequence shown here is derived from an EMBL/GenBank/DDBJ whole genome shotgun (WGS) entry which is preliminary data.</text>
</comment>
<organism evidence="2 3">
    <name type="scientific">Stephania cephalantha</name>
    <dbReference type="NCBI Taxonomy" id="152367"/>
    <lineage>
        <taxon>Eukaryota</taxon>
        <taxon>Viridiplantae</taxon>
        <taxon>Streptophyta</taxon>
        <taxon>Embryophyta</taxon>
        <taxon>Tracheophyta</taxon>
        <taxon>Spermatophyta</taxon>
        <taxon>Magnoliopsida</taxon>
        <taxon>Ranunculales</taxon>
        <taxon>Menispermaceae</taxon>
        <taxon>Menispermoideae</taxon>
        <taxon>Cissampelideae</taxon>
        <taxon>Stephania</taxon>
    </lineage>
</organism>
<sequence length="73" mass="8383">MAQQQQRRDGALPNRSIPDETQQQWTTRHDFEEALLRDELLAKKTRGVCHGEVLNHILMLGSSDFDLIANILI</sequence>
<evidence type="ECO:0000256" key="1">
    <source>
        <dbReference type="SAM" id="MobiDB-lite"/>
    </source>
</evidence>
<reference evidence="2 3" key="1">
    <citation type="submission" date="2024-01" db="EMBL/GenBank/DDBJ databases">
        <title>Genome assemblies of Stephania.</title>
        <authorList>
            <person name="Yang L."/>
        </authorList>
    </citation>
    <scope>NUCLEOTIDE SEQUENCE [LARGE SCALE GENOMIC DNA]</scope>
    <source>
        <strain evidence="2">JXDWG</strain>
        <tissue evidence="2">Leaf</tissue>
    </source>
</reference>
<dbReference type="AlphaFoldDB" id="A0AAP0KUV7"/>
<evidence type="ECO:0000313" key="2">
    <source>
        <dbReference type="EMBL" id="KAK9158237.1"/>
    </source>
</evidence>
<dbReference type="EMBL" id="JBBNAG010000002">
    <property type="protein sequence ID" value="KAK9158237.1"/>
    <property type="molecule type" value="Genomic_DNA"/>
</dbReference>
<gene>
    <name evidence="2" type="ORF">Scep_004811</name>
</gene>
<protein>
    <submittedName>
        <fullName evidence="2">Uncharacterized protein</fullName>
    </submittedName>
</protein>
<feature type="region of interest" description="Disordered" evidence="1">
    <location>
        <begin position="1"/>
        <end position="25"/>
    </location>
</feature>
<name>A0AAP0KUV7_9MAGN</name>